<feature type="signal peptide" evidence="1">
    <location>
        <begin position="1"/>
        <end position="18"/>
    </location>
</feature>
<reference evidence="2" key="1">
    <citation type="journal article" date="2021" name="PeerJ">
        <title>Extensive microbial diversity within the chicken gut microbiome revealed by metagenomics and culture.</title>
        <authorList>
            <person name="Gilroy R."/>
            <person name="Ravi A."/>
            <person name="Getino M."/>
            <person name="Pursley I."/>
            <person name="Horton D.L."/>
            <person name="Alikhan N.F."/>
            <person name="Baker D."/>
            <person name="Gharbi K."/>
            <person name="Hall N."/>
            <person name="Watson M."/>
            <person name="Adriaenssens E.M."/>
            <person name="Foster-Nyarko E."/>
            <person name="Jarju S."/>
            <person name="Secka A."/>
            <person name="Antonio M."/>
            <person name="Oren A."/>
            <person name="Chaudhuri R.R."/>
            <person name="La Ragione R."/>
            <person name="Hildebrand F."/>
            <person name="Pallen M.J."/>
        </authorList>
    </citation>
    <scope>NUCLEOTIDE SEQUENCE</scope>
    <source>
        <strain evidence="2">Gambia16-930</strain>
    </source>
</reference>
<name>A0A9D1RFI6_9BACT</name>
<dbReference type="PROSITE" id="PS51257">
    <property type="entry name" value="PROKAR_LIPOPROTEIN"/>
    <property type="match status" value="1"/>
</dbReference>
<gene>
    <name evidence="2" type="ORF">IAC47_01530</name>
</gene>
<comment type="caution">
    <text evidence="2">The sequence shown here is derived from an EMBL/GenBank/DDBJ whole genome shotgun (WGS) entry which is preliminary data.</text>
</comment>
<proteinExistence type="predicted"/>
<reference evidence="2" key="2">
    <citation type="submission" date="2021-04" db="EMBL/GenBank/DDBJ databases">
        <authorList>
            <person name="Gilroy R."/>
        </authorList>
    </citation>
    <scope>NUCLEOTIDE SEQUENCE</scope>
    <source>
        <strain evidence="2">Gambia16-930</strain>
    </source>
</reference>
<feature type="chain" id="PRO_5039413434" description="Auto-transporter adhesin head GIN domain-containing protein" evidence="1">
    <location>
        <begin position="19"/>
        <end position="176"/>
    </location>
</feature>
<accession>A0A9D1RFI6</accession>
<protein>
    <recommendedName>
        <fullName evidence="4">Auto-transporter adhesin head GIN domain-containing protein</fullName>
    </recommendedName>
</protein>
<organism evidence="2 3">
    <name type="scientific">Candidatus Onthomorpha intestinigallinarum</name>
    <dbReference type="NCBI Taxonomy" id="2840880"/>
    <lineage>
        <taxon>Bacteria</taxon>
        <taxon>Pseudomonadati</taxon>
        <taxon>Bacteroidota</taxon>
        <taxon>Bacteroidia</taxon>
        <taxon>Bacteroidales</taxon>
        <taxon>Candidatus Onthomorpha</taxon>
    </lineage>
</organism>
<evidence type="ECO:0000313" key="2">
    <source>
        <dbReference type="EMBL" id="HIW86944.1"/>
    </source>
</evidence>
<dbReference type="Proteomes" id="UP000824267">
    <property type="component" value="Unassembled WGS sequence"/>
</dbReference>
<evidence type="ECO:0008006" key="4">
    <source>
        <dbReference type="Google" id="ProtNLM"/>
    </source>
</evidence>
<keyword evidence="1" id="KW-0732">Signal</keyword>
<dbReference type="EMBL" id="DXGG01000057">
    <property type="protein sequence ID" value="HIW86944.1"/>
    <property type="molecule type" value="Genomic_DNA"/>
</dbReference>
<sequence>MKKLMLVFAALFVAVSFSGCEDKEQIEELTGSLDIVVDGKEYHLPTAVFIAKDGKTTITSTNISHSVMITFKGESQGKYVLGLGDNLFSAIGNIGNILSMDNTVMYAPSGDLTKESTTSVYGELDISSYSSSKIKGSFSAHALKSELIGGDIDLESLANSLVEISGSFTAIGTDIN</sequence>
<evidence type="ECO:0000256" key="1">
    <source>
        <dbReference type="SAM" id="SignalP"/>
    </source>
</evidence>
<dbReference type="AlphaFoldDB" id="A0A9D1RFI6"/>
<evidence type="ECO:0000313" key="3">
    <source>
        <dbReference type="Proteomes" id="UP000824267"/>
    </source>
</evidence>